<dbReference type="PROSITE" id="PS50893">
    <property type="entry name" value="ABC_TRANSPORTER_2"/>
    <property type="match status" value="2"/>
</dbReference>
<dbReference type="InterPro" id="IPR003593">
    <property type="entry name" value="AAA+_ATPase"/>
</dbReference>
<dbReference type="CDD" id="cd00111">
    <property type="entry name" value="Trefoil"/>
    <property type="match status" value="1"/>
</dbReference>
<dbReference type="GO" id="GO:0016020">
    <property type="term" value="C:membrane"/>
    <property type="evidence" value="ECO:0007669"/>
    <property type="project" value="UniProtKB-SubCell"/>
</dbReference>
<feature type="transmembrane region" description="Helical" evidence="13">
    <location>
        <begin position="874"/>
        <end position="897"/>
    </location>
</feature>
<keyword evidence="6" id="KW-0547">Nucleotide-binding</keyword>
<keyword evidence="9 13" id="KW-0472">Membrane</keyword>
<dbReference type="InterPro" id="IPR026082">
    <property type="entry name" value="ABCA"/>
</dbReference>
<sequence>MKMTGSFRDFFKQVYILLWKNFRLRRRQIFRNVVEIVWPLAIFIILAAVRKKRLPEKMPLEHAGFEGAIHYNPRALPSAGALPFLQSLYCNYRVDEMLEEPQELPQFTSSIGYQLLNDLQAFASNQTQVNMFNRLQNNVTQLLPELSAVFNDLNVSGLLVNGSFNTDITLQTLLGNDAQEFLDFLVNTTNVPLNTSEALIQSRINVTGSVELVEEFFPNLTISSIPELLQKLQEISNETCTNKRINNILIFPDGSDPNTLTGLICNPVFDFQVFEELSTLSSRNMSSIRRTIQAIEDIQERLNRIIPEAQDAFSEIQQLEGYDSIQKIFQDLQNISRDYSFTYNNVSVMEFSYVICGGVPNMTQFLNTTTQKLPQSKSPSTAPLNMSTNGPTHTTTTATTTTQKPMTTTTKRSTTANGLNDASTTTPGKITFKPTNPFTSSTKGKETCSSIDPSDRVDCGWGGISANECRKQGCCYDSTIPKAKYCFCATTSKDSCCVRKRNFIKAIGGPNTTGNDHVLVEFISKLLSSHVLYAPNNKKTNQVMQKLSSFINTFGSGLKSATDLLSNAITFMETLEQNEGLIEQLEELSQQLDSPAVLRELDQSRFGTEIKQVINITRELRQNFNISSTAEQLTMLTSFAKTAQASLQDFNSVFECYNLTDFFRPVDTEEEIITYATENRKSGFFLSSIVFMNLDNDDNIPFPKHAKYKIRYNPDYIPTTARIKSRYWKAGPGPWGRIGFQSYQYLNFGYVFLQDLIERSLMEMMTDKEVLEPGIFVQQFPYPCYIRDRFIAGLGNSMPLFMTLAWVYTISMIVKSVVYEKELRLKEVMKVMGLSNSVHWVAWFITSMATMSISVIALAILLKTGKILIHSDMSVIIFILFMFCCSSIALAFMISVFFGKANIAAACGGIIYFFTYLPYPITLWFEEQMNFSQKGLASLFSTTAFGMSFKYVARWEEQGIGAQWSNFYENPMPQDTFSLGWAVNFLVLDTFLYLILMWYFENVLPGEYGIPKPWYFPFTKTYWCGDNGKGSDRRPPYRQVRVSDSNMHLNNEGYSEMEDTRSQISGFDETFNAEPALHGKYEAEPTGLKLGVVIKELVKIYNRGKKKAVDRLNLKMFEGQVTALLGHNGAGKSTTMSILTGLFPPTSGTALVNGFDIRTQIDGVRKSLGLCPQHNVLYDYLTVEEHMWFYGRLKGMTEKELPQEIEKYLNDVGLPEKRHDLSCNLSGGMKRKLSVAMAFIANSKTVILDEPTSGVDPYSRRAIWDLILKYKEDRSILLSTHYMDEADLLGDRINIISKGKLQCSGTSLFLKRQFGKGYFLTVTKDQENADKFDIQAIGKFITSFIPGSKLHEDFETEITFLLPSAARLTGEFTNLFENLEKSLADFGIKNYGISDTTLEEVFLRACEDEQDDLLANDADSISMTGPVQSRRYGDTTSLASVNSQVRLMNAEDGLRANETNTPRELDFSTESKYWGPVLWIQQLKAILIKRFHHARRSRKGFFSQILLPAIFVVLSMFVSLIQPPREGLPSLTMTPEMFGEPHYVVVNNRDVNEFSERLLKNLVKNPSPVPCYNCSSTFKPFNHDNVTQWIPGIENECKCDNGKQQCPDDSYGPEPEIRSATFNDYVYDVTGRDMSDYLVKTTDEFIRQRYGAVTFGEHVISDIPDEMTRNFTLSGLVSAAAVPRNVKVWFNHKGYHALPVYINVMNNAILRSSLSPSQNPDEYGITSINHPVDFNEEQLEDELVRRGVVNLFVAIFVILALAFVPASFVVYLIEDRVSKSKHLQLVSGLNPVVYWLANFIWDLINYLIPALCCIIIFFAFNQQAYVSAQNFPATFCLLLLYGWSMTPLMYPFSFVFDVPSTAYIVLIAINLFIGVIGTIATFILDFFGQGDQELHDINVILKKVFLIFPNYCLGRGMMDLAGNQIQADAYARFGASNFKDPFEWDITGRNILSMVFCGFLYMFITLLMQYRFFIKPWESAVDPNPKIGEEEDVKNEADKILNEERDGSSFILKTNNLTKVYKRPFLNKKLLAVDRLVFGIKPGECFGLLGVNGAGKTSTFKMLTGDTHITAGDAYVKGHSVRQKMNLVRQYMGYCPQFDALDSLLTGKELLVYYAQIRGMTHADGVKMADWAIKTLGLLPHKDKLSGDYSGGNKRKLSTALALVGSPPLIFLDEPTTGMDPGARRFLWNVVSDLLKQGKSVVLTSHSMEECETWSTVDSNVSVVPNIYVASLELVIPLSSEPN</sequence>
<evidence type="ECO:0000256" key="3">
    <source>
        <dbReference type="ARBA" id="ARBA00022448"/>
    </source>
</evidence>
<evidence type="ECO:0000256" key="1">
    <source>
        <dbReference type="ARBA" id="ARBA00004141"/>
    </source>
</evidence>
<name>A0A7M5VFZ6_9CNID</name>
<feature type="transmembrane region" description="Helical" evidence="13">
    <location>
        <begin position="1831"/>
        <end position="1850"/>
    </location>
</feature>
<evidence type="ECO:0000259" key="14">
    <source>
        <dbReference type="PROSITE" id="PS50893"/>
    </source>
</evidence>
<dbReference type="SMART" id="SM00382">
    <property type="entry name" value="AAA"/>
    <property type="match status" value="2"/>
</dbReference>
<reference evidence="16" key="1">
    <citation type="submission" date="2021-01" db="UniProtKB">
        <authorList>
            <consortium name="EnsemblMetazoa"/>
        </authorList>
    </citation>
    <scope>IDENTIFICATION</scope>
</reference>
<feature type="transmembrane region" description="Helical" evidence="13">
    <location>
        <begin position="979"/>
        <end position="1000"/>
    </location>
</feature>
<feature type="domain" description="P-type" evidence="15">
    <location>
        <begin position="446"/>
        <end position="490"/>
    </location>
</feature>
<evidence type="ECO:0000259" key="15">
    <source>
        <dbReference type="PROSITE" id="PS51448"/>
    </source>
</evidence>
<dbReference type="GO" id="GO:0016887">
    <property type="term" value="F:ATP hydrolysis activity"/>
    <property type="evidence" value="ECO:0007669"/>
    <property type="project" value="InterPro"/>
</dbReference>
<evidence type="ECO:0000256" key="13">
    <source>
        <dbReference type="SAM" id="Phobius"/>
    </source>
</evidence>
<dbReference type="PROSITE" id="PS51448">
    <property type="entry name" value="P_TREFOIL_2"/>
    <property type="match status" value="1"/>
</dbReference>
<dbReference type="GO" id="GO:0005524">
    <property type="term" value="F:ATP binding"/>
    <property type="evidence" value="ECO:0007669"/>
    <property type="project" value="UniProtKB-KW"/>
</dbReference>
<organism evidence="16 17">
    <name type="scientific">Clytia hemisphaerica</name>
    <dbReference type="NCBI Taxonomy" id="252671"/>
    <lineage>
        <taxon>Eukaryota</taxon>
        <taxon>Metazoa</taxon>
        <taxon>Cnidaria</taxon>
        <taxon>Hydrozoa</taxon>
        <taxon>Hydroidolina</taxon>
        <taxon>Leptothecata</taxon>
        <taxon>Obeliida</taxon>
        <taxon>Clytiidae</taxon>
        <taxon>Clytia</taxon>
    </lineage>
</organism>
<evidence type="ECO:0000256" key="8">
    <source>
        <dbReference type="ARBA" id="ARBA00022989"/>
    </source>
</evidence>
<dbReference type="OrthoDB" id="6020287at2759"/>
<feature type="transmembrane region" description="Helical" evidence="13">
    <location>
        <begin position="903"/>
        <end position="925"/>
    </location>
</feature>
<evidence type="ECO:0000256" key="6">
    <source>
        <dbReference type="ARBA" id="ARBA00022741"/>
    </source>
</evidence>
<dbReference type="Pfam" id="PF00005">
    <property type="entry name" value="ABC_tran"/>
    <property type="match status" value="2"/>
</dbReference>
<evidence type="ECO:0000256" key="12">
    <source>
        <dbReference type="SAM" id="MobiDB-lite"/>
    </source>
</evidence>
<dbReference type="PANTHER" id="PTHR19229">
    <property type="entry name" value="ATP-BINDING CASSETTE TRANSPORTER SUBFAMILY A ABCA"/>
    <property type="match status" value="1"/>
</dbReference>
<keyword evidence="10 11" id="KW-1015">Disulfide bond</keyword>
<dbReference type="InterPro" id="IPR017871">
    <property type="entry name" value="ABC_transporter-like_CS"/>
</dbReference>
<dbReference type="Gene3D" id="3.40.50.300">
    <property type="entry name" value="P-loop containing nucleotide triphosphate hydrolases"/>
    <property type="match status" value="2"/>
</dbReference>
<feature type="transmembrane region" description="Helical" evidence="13">
    <location>
        <begin position="838"/>
        <end position="862"/>
    </location>
</feature>
<dbReference type="Pfam" id="PF00088">
    <property type="entry name" value="Trefoil"/>
    <property type="match status" value="1"/>
</dbReference>
<evidence type="ECO:0000256" key="5">
    <source>
        <dbReference type="ARBA" id="ARBA00022737"/>
    </source>
</evidence>
<keyword evidence="4 13" id="KW-0812">Transmembrane</keyword>
<comment type="caution">
    <text evidence="11">Lacks conserved residue(s) required for the propagation of feature annotation.</text>
</comment>
<dbReference type="InterPro" id="IPR003439">
    <property type="entry name" value="ABC_transporter-like_ATP-bd"/>
</dbReference>
<evidence type="ECO:0000313" key="16">
    <source>
        <dbReference type="EnsemblMetazoa" id="CLYHEMP011412.1"/>
    </source>
</evidence>
<evidence type="ECO:0000256" key="10">
    <source>
        <dbReference type="ARBA" id="ARBA00023157"/>
    </source>
</evidence>
<dbReference type="Proteomes" id="UP000594262">
    <property type="component" value="Unplaced"/>
</dbReference>
<dbReference type="SMART" id="SM00018">
    <property type="entry name" value="PD"/>
    <property type="match status" value="1"/>
</dbReference>
<keyword evidence="7" id="KW-0067">ATP-binding</keyword>
<proteinExistence type="inferred from homology"/>
<dbReference type="PROSITE" id="PS00211">
    <property type="entry name" value="ABC_TRANSPORTER_1"/>
    <property type="match status" value="1"/>
</dbReference>
<feature type="domain" description="ABC transporter" evidence="14">
    <location>
        <begin position="2012"/>
        <end position="2230"/>
    </location>
</feature>
<feature type="transmembrane region" description="Helical" evidence="13">
    <location>
        <begin position="1951"/>
        <end position="1970"/>
    </location>
</feature>
<comment type="subcellular location">
    <subcellularLocation>
        <location evidence="1">Membrane</location>
        <topology evidence="1">Multi-pass membrane protein</topology>
    </subcellularLocation>
</comment>
<dbReference type="PANTHER" id="PTHR19229:SF36">
    <property type="entry name" value="ATP-BINDING CASSETTE SUB-FAMILY A MEMBER 2"/>
    <property type="match status" value="1"/>
</dbReference>
<keyword evidence="3" id="KW-0813">Transport</keyword>
<feature type="compositionally biased region" description="Polar residues" evidence="12">
    <location>
        <begin position="420"/>
        <end position="436"/>
    </location>
</feature>
<evidence type="ECO:0000256" key="4">
    <source>
        <dbReference type="ARBA" id="ARBA00022692"/>
    </source>
</evidence>
<keyword evidence="17" id="KW-1185">Reference proteome</keyword>
<evidence type="ECO:0000256" key="7">
    <source>
        <dbReference type="ARBA" id="ARBA00022840"/>
    </source>
</evidence>
<dbReference type="Pfam" id="PF12698">
    <property type="entry name" value="ABC2_membrane_3"/>
    <property type="match status" value="2"/>
</dbReference>
<dbReference type="EnsemblMetazoa" id="CLYHEMT011412.1">
    <property type="protein sequence ID" value="CLYHEMP011412.1"/>
    <property type="gene ID" value="CLYHEMG011412"/>
</dbReference>
<evidence type="ECO:0000256" key="2">
    <source>
        <dbReference type="ARBA" id="ARBA00008869"/>
    </source>
</evidence>
<feature type="compositionally biased region" description="Low complexity" evidence="12">
    <location>
        <begin position="386"/>
        <end position="418"/>
    </location>
</feature>
<dbReference type="Gene3D" id="4.10.110.10">
    <property type="entry name" value="Spasmolytic Protein, domain 1"/>
    <property type="match status" value="1"/>
</dbReference>
<dbReference type="InterPro" id="IPR044913">
    <property type="entry name" value="P_trefoil_dom_sf"/>
</dbReference>
<evidence type="ECO:0000256" key="9">
    <source>
        <dbReference type="ARBA" id="ARBA00023136"/>
    </source>
</evidence>
<feature type="transmembrane region" description="Helical" evidence="13">
    <location>
        <begin position="1862"/>
        <end position="1884"/>
    </location>
</feature>
<protein>
    <submittedName>
        <fullName evidence="16">Uncharacterized protein</fullName>
    </submittedName>
</protein>
<feature type="transmembrane region" description="Helical" evidence="13">
    <location>
        <begin position="1793"/>
        <end position="1819"/>
    </location>
</feature>
<dbReference type="SUPFAM" id="SSF57492">
    <property type="entry name" value="Trefoil"/>
    <property type="match status" value="1"/>
</dbReference>
<feature type="transmembrane region" description="Helical" evidence="13">
    <location>
        <begin position="799"/>
        <end position="818"/>
    </location>
</feature>
<feature type="transmembrane region" description="Helical" evidence="13">
    <location>
        <begin position="29"/>
        <end position="49"/>
    </location>
</feature>
<comment type="similarity">
    <text evidence="2">Belongs to the ABC transporter superfamily. ABCA family.</text>
</comment>
<dbReference type="InterPro" id="IPR000519">
    <property type="entry name" value="P_trefoil_dom"/>
</dbReference>
<feature type="domain" description="ABC transporter" evidence="14">
    <location>
        <begin position="1092"/>
        <end position="1323"/>
    </location>
</feature>
<evidence type="ECO:0000313" key="17">
    <source>
        <dbReference type="Proteomes" id="UP000594262"/>
    </source>
</evidence>
<feature type="transmembrane region" description="Helical" evidence="13">
    <location>
        <begin position="1748"/>
        <end position="1773"/>
    </location>
</feature>
<feature type="compositionally biased region" description="Polar residues" evidence="12">
    <location>
        <begin position="370"/>
        <end position="385"/>
    </location>
</feature>
<dbReference type="FunFam" id="3.40.50.300:FF:000264">
    <property type="entry name" value="ATP-binding cassette, sub-family A (ABC1), member 1"/>
    <property type="match status" value="1"/>
</dbReference>
<dbReference type="SUPFAM" id="SSF52540">
    <property type="entry name" value="P-loop containing nucleoside triphosphate hydrolases"/>
    <property type="match status" value="2"/>
</dbReference>
<keyword evidence="5" id="KW-0677">Repeat</keyword>
<keyword evidence="8 13" id="KW-1133">Transmembrane helix</keyword>
<dbReference type="CDD" id="cd03263">
    <property type="entry name" value="ABC_subfamily_A"/>
    <property type="match status" value="2"/>
</dbReference>
<feature type="disulfide bond" evidence="11">
    <location>
        <begin position="459"/>
        <end position="474"/>
    </location>
</feature>
<feature type="disulfide bond" evidence="11">
    <location>
        <begin position="469"/>
        <end position="486"/>
    </location>
</feature>
<feature type="region of interest" description="Disordered" evidence="12">
    <location>
        <begin position="370"/>
        <end position="436"/>
    </location>
</feature>
<feature type="transmembrane region" description="Helical" evidence="13">
    <location>
        <begin position="1501"/>
        <end position="1521"/>
    </location>
</feature>
<dbReference type="InterPro" id="IPR027417">
    <property type="entry name" value="P-loop_NTPase"/>
</dbReference>
<evidence type="ECO:0000256" key="11">
    <source>
        <dbReference type="PROSITE-ProRule" id="PRU00779"/>
    </source>
</evidence>
<dbReference type="GO" id="GO:0140359">
    <property type="term" value="F:ABC-type transporter activity"/>
    <property type="evidence" value="ECO:0007669"/>
    <property type="project" value="InterPro"/>
</dbReference>
<accession>A0A7M5VFZ6</accession>
<dbReference type="GO" id="GO:0005319">
    <property type="term" value="F:lipid transporter activity"/>
    <property type="evidence" value="ECO:0007669"/>
    <property type="project" value="TreeGrafter"/>
</dbReference>
<dbReference type="InterPro" id="IPR013525">
    <property type="entry name" value="ABC2_TM"/>
</dbReference>